<evidence type="ECO:0000313" key="2">
    <source>
        <dbReference type="EMBL" id="MBA8879278.1"/>
    </source>
</evidence>
<proteinExistence type="predicted"/>
<dbReference type="RefSeq" id="WP_182549903.1">
    <property type="nucleotide sequence ID" value="NZ_JACGXN010000003.1"/>
</dbReference>
<keyword evidence="1" id="KW-0472">Membrane</keyword>
<dbReference type="Proteomes" id="UP000549052">
    <property type="component" value="Unassembled WGS sequence"/>
</dbReference>
<evidence type="ECO:0000313" key="3">
    <source>
        <dbReference type="Proteomes" id="UP000549052"/>
    </source>
</evidence>
<keyword evidence="3" id="KW-1185">Reference proteome</keyword>
<feature type="transmembrane region" description="Helical" evidence="1">
    <location>
        <begin position="154"/>
        <end position="171"/>
    </location>
</feature>
<feature type="transmembrane region" description="Helical" evidence="1">
    <location>
        <begin position="85"/>
        <end position="104"/>
    </location>
</feature>
<feature type="transmembrane region" description="Helical" evidence="1">
    <location>
        <begin position="14"/>
        <end position="35"/>
    </location>
</feature>
<protein>
    <submittedName>
        <fullName evidence="2">Uncharacterized protein</fullName>
    </submittedName>
</protein>
<gene>
    <name evidence="2" type="ORF">FHW16_002996</name>
</gene>
<keyword evidence="1" id="KW-1133">Transmembrane helix</keyword>
<organism evidence="2 3">
    <name type="scientific">Phyllobacterium myrsinacearum</name>
    <dbReference type="NCBI Taxonomy" id="28101"/>
    <lineage>
        <taxon>Bacteria</taxon>
        <taxon>Pseudomonadati</taxon>
        <taxon>Pseudomonadota</taxon>
        <taxon>Alphaproteobacteria</taxon>
        <taxon>Hyphomicrobiales</taxon>
        <taxon>Phyllobacteriaceae</taxon>
        <taxon>Phyllobacterium</taxon>
    </lineage>
</organism>
<feature type="transmembrane region" description="Helical" evidence="1">
    <location>
        <begin position="116"/>
        <end position="134"/>
    </location>
</feature>
<feature type="transmembrane region" description="Helical" evidence="1">
    <location>
        <begin position="47"/>
        <end position="69"/>
    </location>
</feature>
<dbReference type="EMBL" id="JACGXN010000003">
    <property type="protein sequence ID" value="MBA8879278.1"/>
    <property type="molecule type" value="Genomic_DNA"/>
</dbReference>
<name>A0A839ELX0_9HYPH</name>
<evidence type="ECO:0000256" key="1">
    <source>
        <dbReference type="SAM" id="Phobius"/>
    </source>
</evidence>
<feature type="transmembrane region" description="Helical" evidence="1">
    <location>
        <begin position="178"/>
        <end position="197"/>
    </location>
</feature>
<keyword evidence="1" id="KW-0812">Transmembrane</keyword>
<reference evidence="2 3" key="1">
    <citation type="submission" date="2020-07" db="EMBL/GenBank/DDBJ databases">
        <title>Genomic Encyclopedia of Type Strains, Phase IV (KMG-V): Genome sequencing to study the core and pangenomes of soil and plant-associated prokaryotes.</title>
        <authorList>
            <person name="Whitman W."/>
        </authorList>
    </citation>
    <scope>NUCLEOTIDE SEQUENCE [LARGE SCALE GENOMIC DNA]</scope>
    <source>
        <strain evidence="2 3">AN3</strain>
    </source>
</reference>
<accession>A0A839ELX0</accession>
<dbReference type="AlphaFoldDB" id="A0A839ELX0"/>
<sequence length="200" mass="23493">MNEHLLSTAPSPEAFAHIRTIMGIVLGLCVSRLLTGTARFIQHPKKLSVYYAHLLWVGFMLFSVARFWWFEFDLREISVWTFKEYLFVIFYSSLYFLLCTLLYPDSMEEYTGYRDYFLSRRLWFFGLLIVLYLTDLIDTLLKGGDHLTKLGIEYKLQTALIVSICIVAFITRSQRWHTVLAMLALASLIIFTLRHYAVLF</sequence>
<comment type="caution">
    <text evidence="2">The sequence shown here is derived from an EMBL/GenBank/DDBJ whole genome shotgun (WGS) entry which is preliminary data.</text>
</comment>